<gene>
    <name evidence="1" type="ORF">H0H81_002445</name>
</gene>
<dbReference type="Proteomes" id="UP000717328">
    <property type="component" value="Unassembled WGS sequence"/>
</dbReference>
<dbReference type="EMBL" id="JABCKI010000077">
    <property type="protein sequence ID" value="KAG5653065.1"/>
    <property type="molecule type" value="Genomic_DNA"/>
</dbReference>
<reference evidence="1" key="2">
    <citation type="submission" date="2021-10" db="EMBL/GenBank/DDBJ databases">
        <title>Phylogenomics reveals ancestral predisposition of the termite-cultivated fungus Termitomyces towards a domesticated lifestyle.</title>
        <authorList>
            <person name="Auxier B."/>
            <person name="Grum-Grzhimaylo A."/>
            <person name="Cardenas M.E."/>
            <person name="Lodge J.D."/>
            <person name="Laessoe T."/>
            <person name="Pedersen O."/>
            <person name="Smith M.E."/>
            <person name="Kuyper T.W."/>
            <person name="Franco-Molano E.A."/>
            <person name="Baroni T.J."/>
            <person name="Aanen D.K."/>
        </authorList>
    </citation>
    <scope>NUCLEOTIDE SEQUENCE</scope>
    <source>
        <strain evidence="1">D49</strain>
    </source>
</reference>
<proteinExistence type="predicted"/>
<dbReference type="PANTHER" id="PTHR47562">
    <property type="match status" value="1"/>
</dbReference>
<protein>
    <submittedName>
        <fullName evidence="1">Uncharacterized protein</fullName>
    </submittedName>
</protein>
<organism evidence="1 2">
    <name type="scientific">Sphagnurus paluster</name>
    <dbReference type="NCBI Taxonomy" id="117069"/>
    <lineage>
        <taxon>Eukaryota</taxon>
        <taxon>Fungi</taxon>
        <taxon>Dikarya</taxon>
        <taxon>Basidiomycota</taxon>
        <taxon>Agaricomycotina</taxon>
        <taxon>Agaricomycetes</taxon>
        <taxon>Agaricomycetidae</taxon>
        <taxon>Agaricales</taxon>
        <taxon>Tricholomatineae</taxon>
        <taxon>Lyophyllaceae</taxon>
        <taxon>Sphagnurus</taxon>
    </lineage>
</organism>
<dbReference type="OrthoDB" id="58297at2759"/>
<reference evidence="1" key="1">
    <citation type="submission" date="2021-02" db="EMBL/GenBank/DDBJ databases">
        <authorList>
            <person name="Nieuwenhuis M."/>
            <person name="Van De Peppel L.J.J."/>
        </authorList>
    </citation>
    <scope>NUCLEOTIDE SEQUENCE</scope>
    <source>
        <strain evidence="1">D49</strain>
    </source>
</reference>
<dbReference type="PANTHER" id="PTHR47562:SF2">
    <property type="entry name" value="CARBOXYMETHYLENEBUTENOLIDASE-RELATED"/>
    <property type="match status" value="1"/>
</dbReference>
<comment type="caution">
    <text evidence="1">The sequence shown here is derived from an EMBL/GenBank/DDBJ whole genome shotgun (WGS) entry which is preliminary data.</text>
</comment>
<evidence type="ECO:0000313" key="1">
    <source>
        <dbReference type="EMBL" id="KAG5653065.1"/>
    </source>
</evidence>
<dbReference type="AlphaFoldDB" id="A0A9P7GTA8"/>
<accession>A0A9P7GTA8</accession>
<name>A0A9P7GTA8_9AGAR</name>
<evidence type="ECO:0000313" key="2">
    <source>
        <dbReference type="Proteomes" id="UP000717328"/>
    </source>
</evidence>
<sequence length="111" mass="12112">MNSKDRRLSLMMSRDATLSIDLLISLGNCNGRIADIHGATLGKDKRDDTLIRVKKGDLTGKGELVMIFGKQDTHVPRAGRDLIRSTLDDADVPVSVSSLSTRSRRVCDASD</sequence>
<keyword evidence="2" id="KW-1185">Reference proteome</keyword>